<organism evidence="4 5">
    <name type="scientific">Capillimicrobium parvum</name>
    <dbReference type="NCBI Taxonomy" id="2884022"/>
    <lineage>
        <taxon>Bacteria</taxon>
        <taxon>Bacillati</taxon>
        <taxon>Actinomycetota</taxon>
        <taxon>Thermoleophilia</taxon>
        <taxon>Solirubrobacterales</taxon>
        <taxon>Capillimicrobiaceae</taxon>
        <taxon>Capillimicrobium</taxon>
    </lineage>
</organism>
<keyword evidence="5" id="KW-1185">Reference proteome</keyword>
<dbReference type="PANTHER" id="PTHR30055">
    <property type="entry name" value="HTH-TYPE TRANSCRIPTIONAL REGULATOR RUTR"/>
    <property type="match status" value="1"/>
</dbReference>
<dbReference type="GO" id="GO:0000976">
    <property type="term" value="F:transcription cis-regulatory region binding"/>
    <property type="evidence" value="ECO:0007669"/>
    <property type="project" value="TreeGrafter"/>
</dbReference>
<dbReference type="PANTHER" id="PTHR30055:SF184">
    <property type="entry name" value="HTH-TYPE TRANSCRIPTIONAL REGULATOR ETHR"/>
    <property type="match status" value="1"/>
</dbReference>
<dbReference type="EMBL" id="CP087164">
    <property type="protein sequence ID" value="UGS38147.1"/>
    <property type="molecule type" value="Genomic_DNA"/>
</dbReference>
<sequence>MASPVRSRRRQQPDETRSLILDTAERLLRERPFRELSVDEVMRPTGYRRTVFYRHFTGMPDLVLAVLARVLPAFAEANQAFLEAAGEEITPERARTLLAPVVEHWQRHGALMRAMRDAAVYDGEIHELVMAAQYRFRATTVAALERRRAAGVLQDADLEQIAELLSAMNQRYLMAAFGGDRPAEQPPVSVETATATLALAWVAVLRAP</sequence>
<dbReference type="GO" id="GO:0003700">
    <property type="term" value="F:DNA-binding transcription factor activity"/>
    <property type="evidence" value="ECO:0007669"/>
    <property type="project" value="TreeGrafter"/>
</dbReference>
<dbReference type="InterPro" id="IPR009057">
    <property type="entry name" value="Homeodomain-like_sf"/>
</dbReference>
<keyword evidence="1 2" id="KW-0238">DNA-binding</keyword>
<name>A0A9E6Y0W8_9ACTN</name>
<evidence type="ECO:0000313" key="4">
    <source>
        <dbReference type="EMBL" id="UGS38147.1"/>
    </source>
</evidence>
<proteinExistence type="predicted"/>
<evidence type="ECO:0000259" key="3">
    <source>
        <dbReference type="PROSITE" id="PS50977"/>
    </source>
</evidence>
<dbReference type="SUPFAM" id="SSF48498">
    <property type="entry name" value="Tetracyclin repressor-like, C-terminal domain"/>
    <property type="match status" value="1"/>
</dbReference>
<dbReference type="InterPro" id="IPR049397">
    <property type="entry name" value="EthR_C"/>
</dbReference>
<dbReference type="AlphaFoldDB" id="A0A9E6Y0W8"/>
<evidence type="ECO:0000256" key="2">
    <source>
        <dbReference type="PROSITE-ProRule" id="PRU00335"/>
    </source>
</evidence>
<feature type="DNA-binding region" description="H-T-H motif" evidence="2">
    <location>
        <begin position="37"/>
        <end position="56"/>
    </location>
</feature>
<evidence type="ECO:0000256" key="1">
    <source>
        <dbReference type="ARBA" id="ARBA00023125"/>
    </source>
</evidence>
<dbReference type="Pfam" id="PF21313">
    <property type="entry name" value="EthR_C"/>
    <property type="match status" value="1"/>
</dbReference>
<dbReference type="KEGG" id="sbae:DSM104329_04570"/>
<dbReference type="Pfam" id="PF00440">
    <property type="entry name" value="TetR_N"/>
    <property type="match status" value="1"/>
</dbReference>
<dbReference type="SUPFAM" id="SSF46689">
    <property type="entry name" value="Homeodomain-like"/>
    <property type="match status" value="1"/>
</dbReference>
<protein>
    <submittedName>
        <fullName evidence="4">HTH-type transcriptional regulator EthR</fullName>
    </submittedName>
</protein>
<dbReference type="InterPro" id="IPR036271">
    <property type="entry name" value="Tet_transcr_reg_TetR-rel_C_sf"/>
</dbReference>
<dbReference type="Proteomes" id="UP001162834">
    <property type="component" value="Chromosome"/>
</dbReference>
<dbReference type="RefSeq" id="WP_259312177.1">
    <property type="nucleotide sequence ID" value="NZ_CP087164.1"/>
</dbReference>
<dbReference type="InterPro" id="IPR001647">
    <property type="entry name" value="HTH_TetR"/>
</dbReference>
<reference evidence="4" key="1">
    <citation type="journal article" date="2022" name="Int. J. Syst. Evol. Microbiol.">
        <title>Pseudomonas aegrilactucae sp. nov. and Pseudomonas morbosilactucae sp. nov., pathogens causing bacterial rot of lettuce in Japan.</title>
        <authorList>
            <person name="Sawada H."/>
            <person name="Fujikawa T."/>
            <person name="Satou M."/>
        </authorList>
    </citation>
    <scope>NUCLEOTIDE SEQUENCE</scope>
    <source>
        <strain evidence="4">0166_1</strain>
    </source>
</reference>
<dbReference type="PROSITE" id="PS50977">
    <property type="entry name" value="HTH_TETR_2"/>
    <property type="match status" value="1"/>
</dbReference>
<evidence type="ECO:0000313" key="5">
    <source>
        <dbReference type="Proteomes" id="UP001162834"/>
    </source>
</evidence>
<dbReference type="Gene3D" id="1.10.10.60">
    <property type="entry name" value="Homeodomain-like"/>
    <property type="match status" value="1"/>
</dbReference>
<feature type="domain" description="HTH tetR-type" evidence="3">
    <location>
        <begin position="14"/>
        <end position="74"/>
    </location>
</feature>
<accession>A0A9E6Y0W8</accession>
<gene>
    <name evidence="4" type="primary">ethR_2</name>
    <name evidence="4" type="ORF">DSM104329_04570</name>
</gene>
<dbReference type="Gene3D" id="1.10.357.10">
    <property type="entry name" value="Tetracycline Repressor, domain 2"/>
    <property type="match status" value="1"/>
</dbReference>
<dbReference type="InterPro" id="IPR050109">
    <property type="entry name" value="HTH-type_TetR-like_transc_reg"/>
</dbReference>